<gene>
    <name evidence="9" type="primary">sdaAB</name>
    <name evidence="9" type="ORF">K9W45_01280</name>
</gene>
<dbReference type="InterPro" id="IPR029009">
    <property type="entry name" value="ASB_dom_sf"/>
</dbReference>
<dbReference type="Gene3D" id="3.30.70.260">
    <property type="match status" value="1"/>
</dbReference>
<dbReference type="GO" id="GO:0003941">
    <property type="term" value="F:L-serine ammonia-lyase activity"/>
    <property type="evidence" value="ECO:0007669"/>
    <property type="project" value="UniProtKB-EC"/>
</dbReference>
<dbReference type="Proteomes" id="UP001201020">
    <property type="component" value="Chromosome"/>
</dbReference>
<reference evidence="9" key="1">
    <citation type="journal article" date="2022" name="Nat. Microbiol.">
        <title>Unique mobile elements and scalable gene flow at the prokaryote-eukaryote boundary revealed by circularized Asgard archaea genomes.</title>
        <authorList>
            <person name="Wu F."/>
            <person name="Speth D.R."/>
            <person name="Philosof A."/>
            <person name="Cremiere A."/>
            <person name="Narayanan A."/>
            <person name="Barco R.A."/>
            <person name="Connon S.A."/>
            <person name="Amend J.P."/>
            <person name="Antoshechkin I.A."/>
            <person name="Orphan V.J."/>
        </authorList>
    </citation>
    <scope>NUCLEOTIDE SEQUENCE</scope>
    <source>
        <strain evidence="9">PM71</strain>
    </source>
</reference>
<evidence type="ECO:0000256" key="2">
    <source>
        <dbReference type="ARBA" id="ARBA00022432"/>
    </source>
</evidence>
<dbReference type="EMBL" id="CP084166">
    <property type="protein sequence ID" value="UJG41107.1"/>
    <property type="molecule type" value="Genomic_DNA"/>
</dbReference>
<evidence type="ECO:0000256" key="4">
    <source>
        <dbReference type="ARBA" id="ARBA00022723"/>
    </source>
</evidence>
<keyword evidence="6" id="KW-0411">Iron-sulfur</keyword>
<name>A0A9Y1BLL4_9ARCH</name>
<dbReference type="PANTHER" id="PTHR30182">
    <property type="entry name" value="L-SERINE DEHYDRATASE"/>
    <property type="match status" value="1"/>
</dbReference>
<dbReference type="Pfam" id="PF03315">
    <property type="entry name" value="SDH_beta"/>
    <property type="match status" value="1"/>
</dbReference>
<dbReference type="NCBIfam" id="TIGR00719">
    <property type="entry name" value="sda_beta"/>
    <property type="match status" value="1"/>
</dbReference>
<dbReference type="PIRSF" id="PIRSF036692">
    <property type="entry name" value="SDH_B"/>
    <property type="match status" value="1"/>
</dbReference>
<evidence type="ECO:0000256" key="7">
    <source>
        <dbReference type="ARBA" id="ARBA00023239"/>
    </source>
</evidence>
<evidence type="ECO:0000313" key="9">
    <source>
        <dbReference type="EMBL" id="UJG41107.1"/>
    </source>
</evidence>
<keyword evidence="5" id="KW-0408">Iron</keyword>
<evidence type="ECO:0000256" key="5">
    <source>
        <dbReference type="ARBA" id="ARBA00023004"/>
    </source>
</evidence>
<accession>A0A9Y1BLL4</accession>
<dbReference type="CDD" id="cd04903">
    <property type="entry name" value="ACT_LSD"/>
    <property type="match status" value="1"/>
</dbReference>
<organism evidence="9">
    <name type="scientific">Candidatus Heimdallarchaeum aukensis</name>
    <dbReference type="NCBI Taxonomy" id="2876573"/>
    <lineage>
        <taxon>Archaea</taxon>
        <taxon>Promethearchaeati</taxon>
        <taxon>Candidatus Heimdallarchaeota</taxon>
        <taxon>Candidatus Heimdallarchaeia (ex Rinke et al. 2021) (nom. nud.)</taxon>
        <taxon>Candidatus Heimdallarchaeales</taxon>
        <taxon>Candidatus Heimdallarchaeaceae</taxon>
        <taxon>Candidatus Heimdallarchaeum</taxon>
    </lineage>
</organism>
<keyword evidence="4" id="KW-0479">Metal-binding</keyword>
<sequence length="221" mass="24479">MKYDSIFDVIGHIMVGPSSSHTAGACRIAYVTYQLLGDTPTQAEIILHGSFSETYKGHGTDKAIVAGLLGFKPDDERIRKAFFFAEENGMKFRIIRSDLGGDFHPNSVLLRIKKENKKIELIGSSIGGGNIIIKEIDGYEAGFNADLPTLIIVHKDLPGIISKITSVIAKHKINIDSMKLTKNTRKREALTWIEVNSIISEELSSEIEQLENVKLVRVLNV</sequence>
<dbReference type="InterPro" id="IPR005131">
    <property type="entry name" value="Ser_deHydtase_bsu"/>
</dbReference>
<dbReference type="SUPFAM" id="SSF143548">
    <property type="entry name" value="Serine metabolism enzymes domain"/>
    <property type="match status" value="1"/>
</dbReference>
<evidence type="ECO:0000256" key="6">
    <source>
        <dbReference type="ARBA" id="ARBA00023014"/>
    </source>
</evidence>
<protein>
    <submittedName>
        <fullName evidence="9">L-serine ammonia-lyase, iron-sulfur-dependent subunit beta</fullName>
        <ecNumber evidence="9">4.3.1.17</ecNumber>
    </submittedName>
</protein>
<dbReference type="InterPro" id="IPR002912">
    <property type="entry name" value="ACT_dom"/>
</dbReference>
<keyword evidence="2" id="KW-0312">Gluconeogenesis</keyword>
<evidence type="ECO:0000256" key="1">
    <source>
        <dbReference type="ARBA" id="ARBA00001966"/>
    </source>
</evidence>
<dbReference type="InterPro" id="IPR004643">
    <property type="entry name" value="Fe-S_L-Ser_bsu"/>
</dbReference>
<dbReference type="Gene3D" id="3.30.1330.90">
    <property type="entry name" value="D-3-phosphoglycerate dehydrogenase, domain 3"/>
    <property type="match status" value="1"/>
</dbReference>
<dbReference type="PROSITE" id="PS51671">
    <property type="entry name" value="ACT"/>
    <property type="match status" value="1"/>
</dbReference>
<evidence type="ECO:0000256" key="3">
    <source>
        <dbReference type="ARBA" id="ARBA00022485"/>
    </source>
</evidence>
<dbReference type="GO" id="GO:0051539">
    <property type="term" value="F:4 iron, 4 sulfur cluster binding"/>
    <property type="evidence" value="ECO:0007669"/>
    <property type="project" value="UniProtKB-KW"/>
</dbReference>
<dbReference type="SUPFAM" id="SSF55021">
    <property type="entry name" value="ACT-like"/>
    <property type="match status" value="1"/>
</dbReference>
<proteinExistence type="predicted"/>
<dbReference type="Pfam" id="PF22629">
    <property type="entry name" value="ACT_AHAS_ss"/>
    <property type="match status" value="1"/>
</dbReference>
<comment type="cofactor">
    <cofactor evidence="1">
        <name>[4Fe-4S] cluster</name>
        <dbReference type="ChEBI" id="CHEBI:49883"/>
    </cofactor>
</comment>
<dbReference type="PROSITE" id="PS51257">
    <property type="entry name" value="PROKAR_LIPOPROTEIN"/>
    <property type="match status" value="1"/>
</dbReference>
<dbReference type="InterPro" id="IPR051318">
    <property type="entry name" value="Fe-S_L-Ser"/>
</dbReference>
<dbReference type="AlphaFoldDB" id="A0A9Y1BLL4"/>
<keyword evidence="7 9" id="KW-0456">Lyase</keyword>
<dbReference type="InterPro" id="IPR045865">
    <property type="entry name" value="ACT-like_dom_sf"/>
</dbReference>
<dbReference type="InterPro" id="IPR054480">
    <property type="entry name" value="AHAS_small-like_ACT"/>
</dbReference>
<dbReference type="GO" id="GO:0046872">
    <property type="term" value="F:metal ion binding"/>
    <property type="evidence" value="ECO:0007669"/>
    <property type="project" value="UniProtKB-KW"/>
</dbReference>
<evidence type="ECO:0000259" key="8">
    <source>
        <dbReference type="PROSITE" id="PS51671"/>
    </source>
</evidence>
<keyword evidence="3" id="KW-0004">4Fe-4S</keyword>
<dbReference type="PANTHER" id="PTHR30182:SF12">
    <property type="entry name" value="L-SERINE DEHYDRATASE, BETA CHAIN-RELATED"/>
    <property type="match status" value="1"/>
</dbReference>
<feature type="domain" description="ACT" evidence="8">
    <location>
        <begin position="149"/>
        <end position="221"/>
    </location>
</feature>
<dbReference type="EC" id="4.3.1.17" evidence="9"/>
<dbReference type="GO" id="GO:0006094">
    <property type="term" value="P:gluconeogenesis"/>
    <property type="evidence" value="ECO:0007669"/>
    <property type="project" value="UniProtKB-KW"/>
</dbReference>